<keyword evidence="3" id="KW-1185">Reference proteome</keyword>
<feature type="compositionally biased region" description="Basic residues" evidence="1">
    <location>
        <begin position="56"/>
        <end position="78"/>
    </location>
</feature>
<evidence type="ECO:0000313" key="3">
    <source>
        <dbReference type="Proteomes" id="UP000694846"/>
    </source>
</evidence>
<keyword evidence="2" id="KW-1133">Transmembrane helix</keyword>
<protein>
    <submittedName>
        <fullName evidence="4">Cell wall protein DAN4-like</fullName>
    </submittedName>
</protein>
<dbReference type="Proteomes" id="UP000694846">
    <property type="component" value="Unplaced"/>
</dbReference>
<reference evidence="4" key="1">
    <citation type="submission" date="2025-08" db="UniProtKB">
        <authorList>
            <consortium name="RefSeq"/>
        </authorList>
    </citation>
    <scope>IDENTIFICATION</scope>
    <source>
        <tissue evidence="4">Whole body</tissue>
    </source>
</reference>
<keyword evidence="2" id="KW-0472">Membrane</keyword>
<evidence type="ECO:0000256" key="1">
    <source>
        <dbReference type="SAM" id="MobiDB-lite"/>
    </source>
</evidence>
<evidence type="ECO:0000256" key="2">
    <source>
        <dbReference type="SAM" id="Phobius"/>
    </source>
</evidence>
<dbReference type="GeneID" id="112684824"/>
<dbReference type="AlphaFoldDB" id="A0A8B8FP18"/>
<keyword evidence="2" id="KW-0812">Transmembrane</keyword>
<organism evidence="3 4">
    <name type="scientific">Sipha flava</name>
    <name type="common">yellow sugarcane aphid</name>
    <dbReference type="NCBI Taxonomy" id="143950"/>
    <lineage>
        <taxon>Eukaryota</taxon>
        <taxon>Metazoa</taxon>
        <taxon>Ecdysozoa</taxon>
        <taxon>Arthropoda</taxon>
        <taxon>Hexapoda</taxon>
        <taxon>Insecta</taxon>
        <taxon>Pterygota</taxon>
        <taxon>Neoptera</taxon>
        <taxon>Paraneoptera</taxon>
        <taxon>Hemiptera</taxon>
        <taxon>Sternorrhyncha</taxon>
        <taxon>Aphidomorpha</taxon>
        <taxon>Aphidoidea</taxon>
        <taxon>Aphididae</taxon>
        <taxon>Sipha</taxon>
    </lineage>
</organism>
<gene>
    <name evidence="4" type="primary">LOC112684824</name>
</gene>
<feature type="transmembrane region" description="Helical" evidence="2">
    <location>
        <begin position="22"/>
        <end position="41"/>
    </location>
</feature>
<dbReference type="RefSeq" id="XP_025412303.1">
    <property type="nucleotide sequence ID" value="XM_025556518.1"/>
</dbReference>
<feature type="compositionally biased region" description="Low complexity" evidence="1">
    <location>
        <begin position="88"/>
        <end position="157"/>
    </location>
</feature>
<sequence length="193" mass="21589">MFKNSPRVISLVKIFVELCAETLIYIIIAGVIVILEAINLYEEYFMKNDIVQQQKRPTKKPVKKKHQSRVKVPAKKTRSNSTTRSNFPTSTRPSKSTTPTRSSKSTTTTRPSRSITPTRPSRTTTTTRSTTPTRPSRSTTPTRPSKSTTPTQSTTSTGYTIQPNCHNKDKKPGASVLKTPNSNYTVLLYSYSD</sequence>
<feature type="region of interest" description="Disordered" evidence="1">
    <location>
        <begin position="53"/>
        <end position="177"/>
    </location>
</feature>
<evidence type="ECO:0000313" key="4">
    <source>
        <dbReference type="RefSeq" id="XP_025412303.1"/>
    </source>
</evidence>
<name>A0A8B8FP18_9HEMI</name>
<accession>A0A8B8FP18</accession>
<proteinExistence type="predicted"/>